<sequence>MGKRLQEQDIAFATHEQYYKEYTKCNDLLILENVPEYKEKLEFVRALAAKPVLTAGNYFWQKIPETTLTAAEELQPNDLLERNLMDYRAMANMAYPDLTQYPKNGRPRGGLRDGSLMALTTNCSKFFSEEHHRFMEPTELLSAQTLPTTRLQERACLAPKLEIKGVNQNLIPKFAGNSMSTPCVGCVLLAALCGLERL</sequence>
<evidence type="ECO:0000313" key="2">
    <source>
        <dbReference type="Proteomes" id="UP001642464"/>
    </source>
</evidence>
<gene>
    <name evidence="1" type="ORF">SCF082_LOCUS46009</name>
</gene>
<name>A0ABP0RCP8_9DINO</name>
<evidence type="ECO:0008006" key="3">
    <source>
        <dbReference type="Google" id="ProtNLM"/>
    </source>
</evidence>
<organism evidence="1 2">
    <name type="scientific">Durusdinium trenchii</name>
    <dbReference type="NCBI Taxonomy" id="1381693"/>
    <lineage>
        <taxon>Eukaryota</taxon>
        <taxon>Sar</taxon>
        <taxon>Alveolata</taxon>
        <taxon>Dinophyceae</taxon>
        <taxon>Suessiales</taxon>
        <taxon>Symbiodiniaceae</taxon>
        <taxon>Durusdinium</taxon>
    </lineage>
</organism>
<reference evidence="1 2" key="1">
    <citation type="submission" date="2024-02" db="EMBL/GenBank/DDBJ databases">
        <authorList>
            <person name="Chen Y."/>
            <person name="Shah S."/>
            <person name="Dougan E. K."/>
            <person name="Thang M."/>
            <person name="Chan C."/>
        </authorList>
    </citation>
    <scope>NUCLEOTIDE SEQUENCE [LARGE SCALE GENOMIC DNA]</scope>
</reference>
<keyword evidence="2" id="KW-1185">Reference proteome</keyword>
<accession>A0ABP0RCP8</accession>
<dbReference type="EMBL" id="CAXAMM010041230">
    <property type="protein sequence ID" value="CAK9098113.1"/>
    <property type="molecule type" value="Genomic_DNA"/>
</dbReference>
<evidence type="ECO:0000313" key="1">
    <source>
        <dbReference type="EMBL" id="CAK9098113.1"/>
    </source>
</evidence>
<proteinExistence type="predicted"/>
<protein>
    <recommendedName>
        <fullName evidence="3">Subtilisin</fullName>
    </recommendedName>
</protein>
<comment type="caution">
    <text evidence="1">The sequence shown here is derived from an EMBL/GenBank/DDBJ whole genome shotgun (WGS) entry which is preliminary data.</text>
</comment>
<dbReference type="Proteomes" id="UP001642464">
    <property type="component" value="Unassembled WGS sequence"/>
</dbReference>